<accession>A0A397W7N5</accession>
<dbReference type="STRING" id="44941.A0A397W7N5"/>
<dbReference type="InterPro" id="IPR007527">
    <property type="entry name" value="Znf_SWIM"/>
</dbReference>
<dbReference type="AlphaFoldDB" id="A0A397W7N5"/>
<dbReference type="Proteomes" id="UP000266673">
    <property type="component" value="Unassembled WGS sequence"/>
</dbReference>
<feature type="compositionally biased region" description="Acidic residues" evidence="2">
    <location>
        <begin position="181"/>
        <end position="198"/>
    </location>
</feature>
<keyword evidence="5" id="KW-1185">Reference proteome</keyword>
<reference evidence="4 5" key="1">
    <citation type="submission" date="2018-06" db="EMBL/GenBank/DDBJ databases">
        <title>Comparative genomics reveals the genomic features of Rhizophagus irregularis, R. cerebriforme, R. diaphanum and Gigaspora rosea, and their symbiotic lifestyle signature.</title>
        <authorList>
            <person name="Morin E."/>
            <person name="San Clemente H."/>
            <person name="Chen E.C.H."/>
            <person name="De La Providencia I."/>
            <person name="Hainaut M."/>
            <person name="Kuo A."/>
            <person name="Kohler A."/>
            <person name="Murat C."/>
            <person name="Tang N."/>
            <person name="Roy S."/>
            <person name="Loubradou J."/>
            <person name="Henrissat B."/>
            <person name="Grigoriev I.V."/>
            <person name="Corradi N."/>
            <person name="Roux C."/>
            <person name="Martin F.M."/>
        </authorList>
    </citation>
    <scope>NUCLEOTIDE SEQUENCE [LARGE SCALE GENOMIC DNA]</scope>
    <source>
        <strain evidence="4 5">DAOM 194757</strain>
    </source>
</reference>
<evidence type="ECO:0000256" key="1">
    <source>
        <dbReference type="PROSITE-ProRule" id="PRU00325"/>
    </source>
</evidence>
<feature type="region of interest" description="Disordered" evidence="2">
    <location>
        <begin position="160"/>
        <end position="227"/>
    </location>
</feature>
<evidence type="ECO:0000313" key="5">
    <source>
        <dbReference type="Proteomes" id="UP000266673"/>
    </source>
</evidence>
<organism evidence="4 5">
    <name type="scientific">Gigaspora rosea</name>
    <dbReference type="NCBI Taxonomy" id="44941"/>
    <lineage>
        <taxon>Eukaryota</taxon>
        <taxon>Fungi</taxon>
        <taxon>Fungi incertae sedis</taxon>
        <taxon>Mucoromycota</taxon>
        <taxon>Glomeromycotina</taxon>
        <taxon>Glomeromycetes</taxon>
        <taxon>Diversisporales</taxon>
        <taxon>Gigasporaceae</taxon>
        <taxon>Gigaspora</taxon>
    </lineage>
</organism>
<keyword evidence="1" id="KW-0862">Zinc</keyword>
<comment type="caution">
    <text evidence="4">The sequence shown here is derived from an EMBL/GenBank/DDBJ whole genome shotgun (WGS) entry which is preliminary data.</text>
</comment>
<dbReference type="PROSITE" id="PS50966">
    <property type="entry name" value="ZF_SWIM"/>
    <property type="match status" value="1"/>
</dbReference>
<feature type="compositionally biased region" description="Low complexity" evidence="2">
    <location>
        <begin position="160"/>
        <end position="180"/>
    </location>
</feature>
<evidence type="ECO:0000259" key="3">
    <source>
        <dbReference type="PROSITE" id="PS50966"/>
    </source>
</evidence>
<feature type="domain" description="SWIM-type" evidence="3">
    <location>
        <begin position="33"/>
        <end position="68"/>
    </location>
</feature>
<name>A0A397W7N5_9GLOM</name>
<evidence type="ECO:0000313" key="4">
    <source>
        <dbReference type="EMBL" id="RIB30111.1"/>
    </source>
</evidence>
<keyword evidence="1" id="KW-0863">Zinc-finger</keyword>
<dbReference type="GO" id="GO:0008270">
    <property type="term" value="F:zinc ion binding"/>
    <property type="evidence" value="ECO:0007669"/>
    <property type="project" value="UniProtKB-KW"/>
</dbReference>
<sequence length="227" mass="26442">MQISINYMLKNVDVNEIEEIWAIRTITGTKFCHFIGLLSDKTYVCSCLGLVNRGIICRHFFQVMLYSPTAAFHIMHIHKRWYNNIHSNLRKEPYIVATRFSKNDPQYPLKKDDINERKLYGELWRVARDITQKAIRFHRQDVLKKLQDLLTEIQEDELISNPTNNNNEETCSNSNNNLDNNNDDGSNDNNDDGNDDDKENYSLAGVSLQNPKKRKAKGHPKSSKRIK</sequence>
<dbReference type="EMBL" id="QKWP01000021">
    <property type="protein sequence ID" value="RIB30111.1"/>
    <property type="molecule type" value="Genomic_DNA"/>
</dbReference>
<keyword evidence="1" id="KW-0479">Metal-binding</keyword>
<feature type="compositionally biased region" description="Basic residues" evidence="2">
    <location>
        <begin position="211"/>
        <end position="227"/>
    </location>
</feature>
<proteinExistence type="predicted"/>
<dbReference type="OrthoDB" id="3261031at2759"/>
<protein>
    <recommendedName>
        <fullName evidence="3">SWIM-type domain-containing protein</fullName>
    </recommendedName>
</protein>
<gene>
    <name evidence="4" type="ORF">C2G38_2282702</name>
</gene>
<evidence type="ECO:0000256" key="2">
    <source>
        <dbReference type="SAM" id="MobiDB-lite"/>
    </source>
</evidence>